<gene>
    <name evidence="1" type="ORF">B9H04_07300</name>
</gene>
<dbReference type="Proteomes" id="UP000193587">
    <property type="component" value="Unassembled WGS sequence"/>
</dbReference>
<protein>
    <submittedName>
        <fullName evidence="1">Uncharacterized protein</fullName>
    </submittedName>
</protein>
<evidence type="ECO:0000313" key="1">
    <source>
        <dbReference type="EMBL" id="OSP07888.1"/>
    </source>
</evidence>
<name>A0A1X4H898_HALEZ</name>
<reference evidence="1 2" key="1">
    <citation type="submission" date="2017-04" db="EMBL/GenBank/DDBJ databases">
        <title>MLSA of the genus Halorubrum.</title>
        <authorList>
            <person name="De La Haba R."/>
            <person name="Sanchez-Porro C."/>
            <person name="Infante-Dominguez C."/>
            <person name="Ventosa A."/>
        </authorList>
    </citation>
    <scope>NUCLEOTIDE SEQUENCE [LARGE SCALE GENOMIC DNA]</scope>
    <source>
        <strain evidence="1 2">DSM 17463</strain>
    </source>
</reference>
<organism evidence="1 2">
    <name type="scientific">Halorubrum ezzemoulense DSM 17463</name>
    <dbReference type="NCBI Taxonomy" id="1121945"/>
    <lineage>
        <taxon>Archaea</taxon>
        <taxon>Methanobacteriati</taxon>
        <taxon>Methanobacteriota</taxon>
        <taxon>Stenosarchaea group</taxon>
        <taxon>Halobacteria</taxon>
        <taxon>Halobacteriales</taxon>
        <taxon>Haloferacaceae</taxon>
        <taxon>Halorubrum</taxon>
    </lineage>
</organism>
<proteinExistence type="predicted"/>
<dbReference type="AlphaFoldDB" id="A0A1X4H898"/>
<evidence type="ECO:0000313" key="2">
    <source>
        <dbReference type="Proteomes" id="UP000193587"/>
    </source>
</evidence>
<dbReference type="EMBL" id="NEDJ01000019">
    <property type="protein sequence ID" value="OSP07888.1"/>
    <property type="molecule type" value="Genomic_DNA"/>
</dbReference>
<comment type="caution">
    <text evidence="1">The sequence shown here is derived from an EMBL/GenBank/DDBJ whole genome shotgun (WGS) entry which is preliminary data.</text>
</comment>
<sequence length="74" mass="8007">MPSRSYLSITRIIFGRVLVALRIVSGHGETQALIPLFDAGCEFGTAPFTEGNMDLYLLFGERALADGVGWTIAC</sequence>
<accession>A0A1X4H898</accession>